<evidence type="ECO:0000259" key="1">
    <source>
        <dbReference type="Pfam" id="PF10106"/>
    </source>
</evidence>
<sequence length="296" mass="32602">MTVQAGERLGLFARTGQLSLKSGEGAVDVQAQNGSMRLFAEKKLTLSSASDISFAGKKRITLIGGGSYLRLEAGKVEYCTTAKCLRKVKRTMAAGAASIPVRSIVGGGICLSCLMKAAMNGDTFVVRGGMNSVSFSLAAQHLICSTKVTLFALVDGLQYERYFGESLSVQQPAAVPLFDTWPDSRIAFAGPWVMEMNSIMDFRERLCELEAALPSVSWMISSSSLTELAAHFRRNMNTELPDGRIALLRFHDPRVQKRLGEMLNDQQHRELTGLMQEWLTIVDGKAWSFKQREFIC</sequence>
<dbReference type="Pfam" id="PF10106">
    <property type="entry name" value="DUF2345"/>
    <property type="match status" value="1"/>
</dbReference>
<accession>A0A7H9KAT4</accession>
<dbReference type="EMBL" id="CP056159">
    <property type="protein sequence ID" value="QLV03048.1"/>
    <property type="molecule type" value="Genomic_DNA"/>
</dbReference>
<dbReference type="InterPro" id="IPR025391">
    <property type="entry name" value="DUF4123"/>
</dbReference>
<dbReference type="Pfam" id="PF13503">
    <property type="entry name" value="DUF4123"/>
    <property type="match status" value="1"/>
</dbReference>
<evidence type="ECO:0000259" key="2">
    <source>
        <dbReference type="Pfam" id="PF13503"/>
    </source>
</evidence>
<dbReference type="InterPro" id="IPR018769">
    <property type="entry name" value="VgrG2_DUF2345"/>
</dbReference>
<feature type="domain" description="DUF2345" evidence="1">
    <location>
        <begin position="2"/>
        <end position="84"/>
    </location>
</feature>
<proteinExistence type="predicted"/>
<evidence type="ECO:0000313" key="3">
    <source>
        <dbReference type="EMBL" id="QLV03048.1"/>
    </source>
</evidence>
<evidence type="ECO:0000313" key="4">
    <source>
        <dbReference type="Proteomes" id="UP000512115"/>
    </source>
</evidence>
<dbReference type="Proteomes" id="UP000512115">
    <property type="component" value="Chromosome"/>
</dbReference>
<reference evidence="3 4" key="1">
    <citation type="submission" date="2020-06" db="EMBL/GenBank/DDBJ databases">
        <title>REHAB project genomes.</title>
        <authorList>
            <person name="Shaw L.P."/>
        </authorList>
    </citation>
    <scope>NUCLEOTIDE SEQUENCE [LARGE SCALE GENOMIC DNA]</scope>
    <source>
        <strain evidence="3 4">RHBSTW-00814</strain>
    </source>
</reference>
<name>A0A7H9KAT4_9ESCH</name>
<dbReference type="AlphaFoldDB" id="A0A7H9KAT4"/>
<organism evidence="3 4">
    <name type="scientific">Escherichia marmotae</name>
    <dbReference type="NCBI Taxonomy" id="1499973"/>
    <lineage>
        <taxon>Bacteria</taxon>
        <taxon>Pseudomonadati</taxon>
        <taxon>Pseudomonadota</taxon>
        <taxon>Gammaproteobacteria</taxon>
        <taxon>Enterobacterales</taxon>
        <taxon>Enterobacteriaceae</taxon>
        <taxon>Escherichia</taxon>
    </lineage>
</organism>
<gene>
    <name evidence="3" type="ORF">HV284_19290</name>
</gene>
<feature type="domain" description="DUF4123" evidence="2">
    <location>
        <begin position="150"/>
        <end position="269"/>
    </location>
</feature>
<protein>
    <submittedName>
        <fullName evidence="3">DUF4123 domain-containing protein</fullName>
    </submittedName>
</protein>